<feature type="region of interest" description="Disordered" evidence="7">
    <location>
        <begin position="448"/>
        <end position="488"/>
    </location>
</feature>
<evidence type="ECO:0000313" key="8">
    <source>
        <dbReference type="EMBL" id="KAF7112756.1"/>
    </source>
</evidence>
<dbReference type="Proteomes" id="UP000626092">
    <property type="component" value="Unassembled WGS sequence"/>
</dbReference>
<keyword evidence="2" id="KW-0805">Transcription regulation</keyword>
<evidence type="ECO:0000256" key="7">
    <source>
        <dbReference type="SAM" id="MobiDB-lite"/>
    </source>
</evidence>
<dbReference type="PANTHER" id="PTHR13690:SF124">
    <property type="entry name" value="TRANSCRIPTION FACTOR RF2A"/>
    <property type="match status" value="1"/>
</dbReference>
<evidence type="ECO:0000256" key="5">
    <source>
        <dbReference type="ARBA" id="ARBA00023242"/>
    </source>
</evidence>
<feature type="compositionally biased region" description="Polar residues" evidence="7">
    <location>
        <begin position="333"/>
        <end position="343"/>
    </location>
</feature>
<dbReference type="EMBL" id="WJXA01000433">
    <property type="protein sequence ID" value="KAF7112756.1"/>
    <property type="molecule type" value="Genomic_DNA"/>
</dbReference>
<evidence type="ECO:0000256" key="6">
    <source>
        <dbReference type="SAM" id="Coils"/>
    </source>
</evidence>
<comment type="caution">
    <text evidence="8">The sequence shown here is derived from an EMBL/GenBank/DDBJ whole genome shotgun (WGS) entry which is preliminary data.</text>
</comment>
<dbReference type="CDD" id="cd14703">
    <property type="entry name" value="bZIP_plant_RF2"/>
    <property type="match status" value="1"/>
</dbReference>
<comment type="subcellular location">
    <subcellularLocation>
        <location evidence="1">Nucleus</location>
    </subcellularLocation>
</comment>
<sequence length="520" mass="56335">MQGQPNPNNLFAYNSNNYNSNNQAILASSHGAFNNPSPTKLTPPPSPPILASFHGVNHGRALSDGDFLDLGGDPFNDFDDDFLSSLLDVQNLGWNQENGGGVCLMDQDGGSGHELKNHNNVQHGNTHLLEEGGGGGASGNELKNHNNEGHNKSCLIEGSRQQRNNEKKKRGPRRYDLQHILTVDPDHGKSIVWIDLRFRFGDSADIVVEYRLMEGRQYMARSRDKKIRYLSELEEKARFLEFEAINLSAKLTTCQRDKMGLTTENVELKTLLEIKQQQAELRDALSEALTQEVEKLKISNGGIQTPPESFILGAQPNSPLACLSPSQPLVQYNSLTSPSSMQPPVQYKPVSSPSTLQSPLQSSPLPAPSTLQSPLQSSPFTFASTLQSPLQSSPFASPSTLQSPLQSCPFASPSTLQSPLQSSPFASPSTLQSPLQSSLFASASSPHVVSHSPVASPSPSTFKTMSHNLAETTSPQTRNSVFPLPKTSSAALSQLSPLHNSGSSLLCRRGRPAYLPTPPK</sequence>
<feature type="compositionally biased region" description="Low complexity" evidence="7">
    <location>
        <begin position="448"/>
        <end position="460"/>
    </location>
</feature>
<keyword evidence="4" id="KW-0804">Transcription</keyword>
<keyword evidence="3" id="KW-0238">DNA-binding</keyword>
<evidence type="ECO:0000313" key="9">
    <source>
        <dbReference type="Proteomes" id="UP000626092"/>
    </source>
</evidence>
<evidence type="ECO:0000256" key="2">
    <source>
        <dbReference type="ARBA" id="ARBA00023015"/>
    </source>
</evidence>
<feature type="compositionally biased region" description="Basic and acidic residues" evidence="7">
    <location>
        <begin position="142"/>
        <end position="151"/>
    </location>
</feature>
<feature type="region of interest" description="Disordered" evidence="7">
    <location>
        <begin position="391"/>
        <end position="431"/>
    </location>
</feature>
<evidence type="ECO:0000256" key="3">
    <source>
        <dbReference type="ARBA" id="ARBA00023125"/>
    </source>
</evidence>
<keyword evidence="5" id="KW-0539">Nucleus</keyword>
<organism evidence="8 9">
    <name type="scientific">Rhododendron simsii</name>
    <name type="common">Sims's rhododendron</name>
    <dbReference type="NCBI Taxonomy" id="118357"/>
    <lineage>
        <taxon>Eukaryota</taxon>
        <taxon>Viridiplantae</taxon>
        <taxon>Streptophyta</taxon>
        <taxon>Embryophyta</taxon>
        <taxon>Tracheophyta</taxon>
        <taxon>Spermatophyta</taxon>
        <taxon>Magnoliopsida</taxon>
        <taxon>eudicotyledons</taxon>
        <taxon>Gunneridae</taxon>
        <taxon>Pentapetalae</taxon>
        <taxon>asterids</taxon>
        <taxon>Ericales</taxon>
        <taxon>Ericaceae</taxon>
        <taxon>Ericoideae</taxon>
        <taxon>Rhodoreae</taxon>
        <taxon>Rhododendron</taxon>
    </lineage>
</organism>
<feature type="region of interest" description="Disordered" evidence="7">
    <location>
        <begin position="124"/>
        <end position="173"/>
    </location>
</feature>
<protein>
    <submittedName>
        <fullName evidence="8">Uncharacterized protein</fullName>
    </submittedName>
</protein>
<dbReference type="AlphaFoldDB" id="A0A834FU83"/>
<proteinExistence type="predicted"/>
<feature type="region of interest" description="Disordered" evidence="7">
    <location>
        <begin position="333"/>
        <end position="376"/>
    </location>
</feature>
<feature type="compositionally biased region" description="Low complexity" evidence="7">
    <location>
        <begin position="351"/>
        <end position="376"/>
    </location>
</feature>
<evidence type="ECO:0000256" key="4">
    <source>
        <dbReference type="ARBA" id="ARBA00023163"/>
    </source>
</evidence>
<dbReference type="PANTHER" id="PTHR13690">
    <property type="entry name" value="TRANSCRIPTION FACTOR POSF21-RELATED"/>
    <property type="match status" value="1"/>
</dbReference>
<reference evidence="8" key="1">
    <citation type="submission" date="2019-11" db="EMBL/GenBank/DDBJ databases">
        <authorList>
            <person name="Liu Y."/>
            <person name="Hou J."/>
            <person name="Li T.-Q."/>
            <person name="Guan C.-H."/>
            <person name="Wu X."/>
            <person name="Wu H.-Z."/>
            <person name="Ling F."/>
            <person name="Zhang R."/>
            <person name="Shi X.-G."/>
            <person name="Ren J.-P."/>
            <person name="Chen E.-F."/>
            <person name="Sun J.-M."/>
        </authorList>
    </citation>
    <scope>NUCLEOTIDE SEQUENCE</scope>
    <source>
        <strain evidence="8">Adult_tree_wgs_1</strain>
        <tissue evidence="8">Leaves</tissue>
    </source>
</reference>
<feature type="compositionally biased region" description="Polar residues" evidence="7">
    <location>
        <begin position="391"/>
        <end position="406"/>
    </location>
</feature>
<feature type="compositionally biased region" description="Low complexity" evidence="7">
    <location>
        <begin position="412"/>
        <end position="431"/>
    </location>
</feature>
<dbReference type="GO" id="GO:0003700">
    <property type="term" value="F:DNA-binding transcription factor activity"/>
    <property type="evidence" value="ECO:0007669"/>
    <property type="project" value="InterPro"/>
</dbReference>
<keyword evidence="6" id="KW-0175">Coiled coil</keyword>
<dbReference type="GO" id="GO:0003677">
    <property type="term" value="F:DNA binding"/>
    <property type="evidence" value="ECO:0007669"/>
    <property type="project" value="UniProtKB-KW"/>
</dbReference>
<accession>A0A834FU83</accession>
<name>A0A834FU83_RHOSS</name>
<feature type="coiled-coil region" evidence="6">
    <location>
        <begin position="230"/>
        <end position="294"/>
    </location>
</feature>
<gene>
    <name evidence="8" type="ORF">RHSIM_RhsimUnG0195600</name>
</gene>
<evidence type="ECO:0000256" key="1">
    <source>
        <dbReference type="ARBA" id="ARBA00004123"/>
    </source>
</evidence>
<dbReference type="OrthoDB" id="1718369at2759"/>
<dbReference type="InterPro" id="IPR044759">
    <property type="entry name" value="bZIP_RF2"/>
</dbReference>
<feature type="region of interest" description="Disordered" evidence="7">
    <location>
        <begin position="500"/>
        <end position="520"/>
    </location>
</feature>
<feature type="compositionally biased region" description="Polar residues" evidence="7">
    <location>
        <begin position="461"/>
        <end position="488"/>
    </location>
</feature>
<dbReference type="GO" id="GO:0005634">
    <property type="term" value="C:nucleus"/>
    <property type="evidence" value="ECO:0007669"/>
    <property type="project" value="UniProtKB-SubCell"/>
</dbReference>
<keyword evidence="9" id="KW-1185">Reference proteome</keyword>